<dbReference type="AlphaFoldDB" id="A0A3M2L8R8"/>
<dbReference type="Proteomes" id="UP000279275">
    <property type="component" value="Unassembled WGS sequence"/>
</dbReference>
<reference evidence="3 4" key="1">
    <citation type="submission" date="2018-10" db="EMBL/GenBank/DDBJ databases">
        <title>Isolation from cow dung.</title>
        <authorList>
            <person name="Ling L."/>
        </authorList>
    </citation>
    <scope>NUCLEOTIDE SEQUENCE [LARGE SCALE GENOMIC DNA]</scope>
    <source>
        <strain evidence="3 4">NEAU-LL90</strain>
    </source>
</reference>
<proteinExistence type="predicted"/>
<gene>
    <name evidence="3" type="ORF">EBN03_15230</name>
</gene>
<evidence type="ECO:0000256" key="2">
    <source>
        <dbReference type="SAM" id="Phobius"/>
    </source>
</evidence>
<name>A0A3M2L8R8_9NOCA</name>
<keyword evidence="4" id="KW-1185">Reference proteome</keyword>
<keyword evidence="2" id="KW-1133">Transmembrane helix</keyword>
<dbReference type="EMBL" id="RFFH01000005">
    <property type="protein sequence ID" value="RMI32325.1"/>
    <property type="molecule type" value="Genomic_DNA"/>
</dbReference>
<comment type="caution">
    <text evidence="3">The sequence shown here is derived from an EMBL/GenBank/DDBJ whole genome shotgun (WGS) entry which is preliminary data.</text>
</comment>
<feature type="region of interest" description="Disordered" evidence="1">
    <location>
        <begin position="74"/>
        <end position="100"/>
    </location>
</feature>
<protein>
    <submittedName>
        <fullName evidence="3">Uncharacterized protein</fullName>
    </submittedName>
</protein>
<feature type="transmembrane region" description="Helical" evidence="2">
    <location>
        <begin position="45"/>
        <end position="65"/>
    </location>
</feature>
<evidence type="ECO:0000256" key="1">
    <source>
        <dbReference type="SAM" id="MobiDB-lite"/>
    </source>
</evidence>
<evidence type="ECO:0000313" key="3">
    <source>
        <dbReference type="EMBL" id="RMI32325.1"/>
    </source>
</evidence>
<sequence length="100" mass="10788">MITVPTMPLWVRRNRAVAWVGYVAVLITFATLPMALTAAGTGHTGFALLAGGICAAALITGVTLVSTTVHRDHTQHHATPNLLADSWDQTTAARRRRRSR</sequence>
<evidence type="ECO:0000313" key="4">
    <source>
        <dbReference type="Proteomes" id="UP000279275"/>
    </source>
</evidence>
<feature type="transmembrane region" description="Helical" evidence="2">
    <location>
        <begin position="16"/>
        <end position="39"/>
    </location>
</feature>
<keyword evidence="2" id="KW-0472">Membrane</keyword>
<keyword evidence="2" id="KW-0812">Transmembrane</keyword>
<accession>A0A3M2L8R8</accession>
<organism evidence="3 4">
    <name type="scientific">Nocardia stercoris</name>
    <dbReference type="NCBI Taxonomy" id="2483361"/>
    <lineage>
        <taxon>Bacteria</taxon>
        <taxon>Bacillati</taxon>
        <taxon>Actinomycetota</taxon>
        <taxon>Actinomycetes</taxon>
        <taxon>Mycobacteriales</taxon>
        <taxon>Nocardiaceae</taxon>
        <taxon>Nocardia</taxon>
    </lineage>
</organism>